<feature type="transmembrane region" description="Helical" evidence="6">
    <location>
        <begin position="134"/>
        <end position="155"/>
    </location>
</feature>
<dbReference type="GO" id="GO:0015174">
    <property type="term" value="F:basic amino acid transmembrane transporter activity"/>
    <property type="evidence" value="ECO:0007669"/>
    <property type="project" value="TreeGrafter"/>
</dbReference>
<feature type="transmembrane region" description="Helical" evidence="6">
    <location>
        <begin position="192"/>
        <end position="210"/>
    </location>
</feature>
<keyword evidence="7" id="KW-1185">Reference proteome</keyword>
<dbReference type="WBParaSite" id="L893_g31281.t1">
    <property type="protein sequence ID" value="L893_g31281.t1"/>
    <property type="gene ID" value="L893_g31281"/>
</dbReference>
<keyword evidence="3 6" id="KW-1133">Transmembrane helix</keyword>
<dbReference type="PANTHER" id="PTHR16201:SF34">
    <property type="entry name" value="LYSOSOMAL AMINO ACID TRANSPORTER 1"/>
    <property type="match status" value="1"/>
</dbReference>
<dbReference type="Pfam" id="PF04193">
    <property type="entry name" value="PQ-loop"/>
    <property type="match status" value="2"/>
</dbReference>
<evidence type="ECO:0000256" key="4">
    <source>
        <dbReference type="ARBA" id="ARBA00023136"/>
    </source>
</evidence>
<dbReference type="GO" id="GO:0098852">
    <property type="term" value="C:lytic vacuole membrane"/>
    <property type="evidence" value="ECO:0007669"/>
    <property type="project" value="UniProtKB-ARBA"/>
</dbReference>
<feature type="transmembrane region" description="Helical" evidence="6">
    <location>
        <begin position="102"/>
        <end position="122"/>
    </location>
</feature>
<comment type="similarity">
    <text evidence="5">Belongs to the laat-1 family.</text>
</comment>
<evidence type="ECO:0000256" key="6">
    <source>
        <dbReference type="SAM" id="Phobius"/>
    </source>
</evidence>
<feature type="transmembrane region" description="Helical" evidence="6">
    <location>
        <begin position="39"/>
        <end position="57"/>
    </location>
</feature>
<dbReference type="InterPro" id="IPR006603">
    <property type="entry name" value="PQ-loop_rpt"/>
</dbReference>
<accession>A0A1I8A0A3</accession>
<evidence type="ECO:0000313" key="8">
    <source>
        <dbReference type="WBParaSite" id="L893_g31281.t1"/>
    </source>
</evidence>
<protein>
    <submittedName>
        <fullName evidence="8">PQ loop repeat protein</fullName>
    </submittedName>
</protein>
<dbReference type="InterPro" id="IPR051415">
    <property type="entry name" value="LAAT-1"/>
</dbReference>
<evidence type="ECO:0000256" key="1">
    <source>
        <dbReference type="ARBA" id="ARBA00004141"/>
    </source>
</evidence>
<sequence length="306" mass="34235">MLSENATSNDSAIANVTCPDGIVWVHEIFGDCVDTDVKIIALVFGLISLGLWLLPTIPQLRENYKNKHCEGLSLGFVLFWFIGDSSNMVGSLLTNQLPIQKIIAFYYLLQDLTLLGQFIYYTRIYHLQGKSRSLALTISFVVITALTTLIVGIVVCSVTDIAGISVHIKAVISGAWLTETYDNIFMRNLIKYASYIGNVLGLFAAASYFCGRLPQMWKNFTRKSCEGLSLLMLMIIMPANLTYGISVILGGSGYEYFVSRAPWLAGSLGCCFFDTVMMYQFWRYRKSNHVEPIRVLKTSIPDELMS</sequence>
<proteinExistence type="inferred from homology"/>
<organism evidence="7 8">
    <name type="scientific">Steinernema glaseri</name>
    <dbReference type="NCBI Taxonomy" id="37863"/>
    <lineage>
        <taxon>Eukaryota</taxon>
        <taxon>Metazoa</taxon>
        <taxon>Ecdysozoa</taxon>
        <taxon>Nematoda</taxon>
        <taxon>Chromadorea</taxon>
        <taxon>Rhabditida</taxon>
        <taxon>Tylenchina</taxon>
        <taxon>Panagrolaimomorpha</taxon>
        <taxon>Strongyloidoidea</taxon>
        <taxon>Steinernematidae</taxon>
        <taxon>Steinernema</taxon>
    </lineage>
</organism>
<dbReference type="PANTHER" id="PTHR16201">
    <property type="entry name" value="SEVEN TRANSMEMBRANE PROTEIN 1-RELATED"/>
    <property type="match status" value="1"/>
</dbReference>
<feature type="transmembrane region" description="Helical" evidence="6">
    <location>
        <begin position="261"/>
        <end position="282"/>
    </location>
</feature>
<keyword evidence="4 6" id="KW-0472">Membrane</keyword>
<dbReference type="SMART" id="SM00679">
    <property type="entry name" value="CTNS"/>
    <property type="match status" value="2"/>
</dbReference>
<keyword evidence="2 6" id="KW-0812">Transmembrane</keyword>
<dbReference type="FunFam" id="1.20.1280.290:FF:000009">
    <property type="entry name" value="PQ loop repeat family protein"/>
    <property type="match status" value="1"/>
</dbReference>
<dbReference type="Gene3D" id="1.20.1280.290">
    <property type="match status" value="2"/>
</dbReference>
<evidence type="ECO:0000256" key="3">
    <source>
        <dbReference type="ARBA" id="ARBA00022989"/>
    </source>
</evidence>
<dbReference type="Proteomes" id="UP000095287">
    <property type="component" value="Unplaced"/>
</dbReference>
<name>A0A1I8A0A3_9BILA</name>
<feature type="transmembrane region" description="Helical" evidence="6">
    <location>
        <begin position="230"/>
        <end position="249"/>
    </location>
</feature>
<reference evidence="8" key="1">
    <citation type="submission" date="2016-11" db="UniProtKB">
        <authorList>
            <consortium name="WormBaseParasite"/>
        </authorList>
    </citation>
    <scope>IDENTIFICATION</scope>
</reference>
<evidence type="ECO:0000313" key="7">
    <source>
        <dbReference type="Proteomes" id="UP000095287"/>
    </source>
</evidence>
<evidence type="ECO:0000256" key="2">
    <source>
        <dbReference type="ARBA" id="ARBA00022692"/>
    </source>
</evidence>
<comment type="subcellular location">
    <subcellularLocation>
        <location evidence="1">Membrane</location>
        <topology evidence="1">Multi-pass membrane protein</topology>
    </subcellularLocation>
</comment>
<feature type="transmembrane region" description="Helical" evidence="6">
    <location>
        <begin position="69"/>
        <end position="90"/>
    </location>
</feature>
<evidence type="ECO:0000256" key="5">
    <source>
        <dbReference type="ARBA" id="ARBA00038039"/>
    </source>
</evidence>
<dbReference type="AlphaFoldDB" id="A0A1I8A0A3"/>